<protein>
    <submittedName>
        <fullName evidence="1">Uncharacterized protein</fullName>
    </submittedName>
</protein>
<gene>
    <name evidence="1" type="ORF">IAA04_12475</name>
</gene>
<dbReference type="AlphaFoldDB" id="A0A9D2T8D1"/>
<reference evidence="1" key="1">
    <citation type="journal article" date="2021" name="PeerJ">
        <title>Extensive microbial diversity within the chicken gut microbiome revealed by metagenomics and culture.</title>
        <authorList>
            <person name="Gilroy R."/>
            <person name="Ravi A."/>
            <person name="Getino M."/>
            <person name="Pursley I."/>
            <person name="Horton D.L."/>
            <person name="Alikhan N.F."/>
            <person name="Baker D."/>
            <person name="Gharbi K."/>
            <person name="Hall N."/>
            <person name="Watson M."/>
            <person name="Adriaenssens E.M."/>
            <person name="Foster-Nyarko E."/>
            <person name="Jarju S."/>
            <person name="Secka A."/>
            <person name="Antonio M."/>
            <person name="Oren A."/>
            <person name="Chaudhuri R.R."/>
            <person name="La Ragione R."/>
            <person name="Hildebrand F."/>
            <person name="Pallen M.J."/>
        </authorList>
    </citation>
    <scope>NUCLEOTIDE SEQUENCE</scope>
    <source>
        <strain evidence="1">CHK183-5548</strain>
    </source>
</reference>
<dbReference type="Proteomes" id="UP000823883">
    <property type="component" value="Unassembled WGS sequence"/>
</dbReference>
<organism evidence="1 2">
    <name type="scientific">Candidatus Lachnoclostridium pullistercoris</name>
    <dbReference type="NCBI Taxonomy" id="2838632"/>
    <lineage>
        <taxon>Bacteria</taxon>
        <taxon>Bacillati</taxon>
        <taxon>Bacillota</taxon>
        <taxon>Clostridia</taxon>
        <taxon>Lachnospirales</taxon>
        <taxon>Lachnospiraceae</taxon>
    </lineage>
</organism>
<sequence length="204" mass="21340">MNRTAAVLLAAVLAAGLPGCGGQSSGNGAFEPSESSVYISGDGTVSSAFVENYDKDYYTEDSLKAFLEEEIAGEYADVDVTLKECSVADGVMKAVFDYGSPEDLTKFLADQKSENLDITGFSVRTVEEGIADGTVADGVFTDVRKGEPADLKTLARESDGYLVTVDGTASVQAAGEIRYVSDGVEVSGKTARAAGEPAYIIITR</sequence>
<reference evidence="1" key="2">
    <citation type="submission" date="2021-04" db="EMBL/GenBank/DDBJ databases">
        <authorList>
            <person name="Gilroy R."/>
        </authorList>
    </citation>
    <scope>NUCLEOTIDE SEQUENCE</scope>
    <source>
        <strain evidence="1">CHK183-5548</strain>
    </source>
</reference>
<dbReference type="EMBL" id="DWWL01000082">
    <property type="protein sequence ID" value="HJC48855.1"/>
    <property type="molecule type" value="Genomic_DNA"/>
</dbReference>
<name>A0A9D2T8D1_9FIRM</name>
<accession>A0A9D2T8D1</accession>
<evidence type="ECO:0000313" key="1">
    <source>
        <dbReference type="EMBL" id="HJC48855.1"/>
    </source>
</evidence>
<comment type="caution">
    <text evidence="1">The sequence shown here is derived from an EMBL/GenBank/DDBJ whole genome shotgun (WGS) entry which is preliminary data.</text>
</comment>
<proteinExistence type="predicted"/>
<evidence type="ECO:0000313" key="2">
    <source>
        <dbReference type="Proteomes" id="UP000823883"/>
    </source>
</evidence>